<reference evidence="2 3" key="1">
    <citation type="submission" date="2023-10" db="EMBL/GenBank/DDBJ databases">
        <title>Chromosome-scale genome assembly provides insights into flower coloration mechanisms of Canna indica.</title>
        <authorList>
            <person name="Li C."/>
        </authorList>
    </citation>
    <scope>NUCLEOTIDE SEQUENCE [LARGE SCALE GENOMIC DNA]</scope>
    <source>
        <tissue evidence="2">Flower</tissue>
    </source>
</reference>
<dbReference type="Proteomes" id="UP001327560">
    <property type="component" value="Chromosome 6"/>
</dbReference>
<keyword evidence="1" id="KW-0472">Membrane</keyword>
<protein>
    <submittedName>
        <fullName evidence="2">Uncharacterized protein</fullName>
    </submittedName>
</protein>
<evidence type="ECO:0000313" key="3">
    <source>
        <dbReference type="Proteomes" id="UP001327560"/>
    </source>
</evidence>
<accession>A0AAQ3KNM2</accession>
<feature type="transmembrane region" description="Helical" evidence="1">
    <location>
        <begin position="95"/>
        <end position="113"/>
    </location>
</feature>
<name>A0AAQ3KNM2_9LILI</name>
<evidence type="ECO:0000313" key="2">
    <source>
        <dbReference type="EMBL" id="WOL11435.1"/>
    </source>
</evidence>
<dbReference type="AlphaFoldDB" id="A0AAQ3KNM2"/>
<sequence>MEIDKSEDEKLKRVNDALHRLLEKRKQKGKEDKEEDEDLLLSKLLLQLESLEKDAMTNMEPRVPVTKDVSQECGRKQVDMDEIAKELRRVRRQNLITHCLLSVVIVLTAVWQFSEVSLLLATKEKLCHPLRAIGEAVKGNLKGNGKRPRIETSPLPPIGVPELPHVDLPVLTLETPQK</sequence>
<dbReference type="EMBL" id="CP136895">
    <property type="protein sequence ID" value="WOL11435.1"/>
    <property type="molecule type" value="Genomic_DNA"/>
</dbReference>
<evidence type="ECO:0000256" key="1">
    <source>
        <dbReference type="SAM" id="Phobius"/>
    </source>
</evidence>
<keyword evidence="3" id="KW-1185">Reference proteome</keyword>
<dbReference type="PANTHER" id="PTHR35280:SF1">
    <property type="entry name" value="F17L21.9"/>
    <property type="match status" value="1"/>
</dbReference>
<organism evidence="2 3">
    <name type="scientific">Canna indica</name>
    <name type="common">Indian-shot</name>
    <dbReference type="NCBI Taxonomy" id="4628"/>
    <lineage>
        <taxon>Eukaryota</taxon>
        <taxon>Viridiplantae</taxon>
        <taxon>Streptophyta</taxon>
        <taxon>Embryophyta</taxon>
        <taxon>Tracheophyta</taxon>
        <taxon>Spermatophyta</taxon>
        <taxon>Magnoliopsida</taxon>
        <taxon>Liliopsida</taxon>
        <taxon>Zingiberales</taxon>
        <taxon>Cannaceae</taxon>
        <taxon>Canna</taxon>
    </lineage>
</organism>
<proteinExistence type="predicted"/>
<gene>
    <name evidence="2" type="ORF">Cni_G20197</name>
</gene>
<keyword evidence="1" id="KW-1133">Transmembrane helix</keyword>
<keyword evidence="1" id="KW-0812">Transmembrane</keyword>
<dbReference type="PANTHER" id="PTHR35280">
    <property type="entry name" value="F17L21.9"/>
    <property type="match status" value="1"/>
</dbReference>